<dbReference type="InterPro" id="IPR036282">
    <property type="entry name" value="Glutathione-S-Trfase_C_sf"/>
</dbReference>
<proteinExistence type="inferred from homology"/>
<dbReference type="InterPro" id="IPR040079">
    <property type="entry name" value="Glutathione_S-Trfase"/>
</dbReference>
<accession>A0AAN8JH37</accession>
<dbReference type="Proteomes" id="UP001347796">
    <property type="component" value="Unassembled WGS sequence"/>
</dbReference>
<evidence type="ECO:0000313" key="6">
    <source>
        <dbReference type="Proteomes" id="UP001347796"/>
    </source>
</evidence>
<dbReference type="EMBL" id="JAZGQO010000010">
    <property type="protein sequence ID" value="KAK6176890.1"/>
    <property type="molecule type" value="Genomic_DNA"/>
</dbReference>
<dbReference type="Gene3D" id="1.20.1050.10">
    <property type="match status" value="1"/>
</dbReference>
<gene>
    <name evidence="5" type="ORF">SNE40_015103</name>
</gene>
<dbReference type="SFLD" id="SFLDG00363">
    <property type="entry name" value="AMPS_(cytGST):_Alpha-__Mu-__Pi"/>
    <property type="match status" value="1"/>
</dbReference>
<dbReference type="GO" id="GO:0004364">
    <property type="term" value="F:glutathione transferase activity"/>
    <property type="evidence" value="ECO:0007669"/>
    <property type="project" value="TreeGrafter"/>
</dbReference>
<dbReference type="GO" id="GO:0006749">
    <property type="term" value="P:glutathione metabolic process"/>
    <property type="evidence" value="ECO:0007669"/>
    <property type="project" value="TreeGrafter"/>
</dbReference>
<keyword evidence="6" id="KW-1185">Reference proteome</keyword>
<dbReference type="PANTHER" id="PTHR11571">
    <property type="entry name" value="GLUTATHIONE S-TRANSFERASE"/>
    <property type="match status" value="1"/>
</dbReference>
<dbReference type="SUPFAM" id="SSF47616">
    <property type="entry name" value="GST C-terminal domain-like"/>
    <property type="match status" value="1"/>
</dbReference>
<dbReference type="InterPro" id="IPR010987">
    <property type="entry name" value="Glutathione-S-Trfase_C-like"/>
</dbReference>
<dbReference type="PROSITE" id="PS50405">
    <property type="entry name" value="GST_CTER"/>
    <property type="match status" value="1"/>
</dbReference>
<dbReference type="SUPFAM" id="SSF52833">
    <property type="entry name" value="Thioredoxin-like"/>
    <property type="match status" value="1"/>
</dbReference>
<evidence type="ECO:0000256" key="1">
    <source>
        <dbReference type="ARBA" id="ARBA00007409"/>
    </source>
</evidence>
<dbReference type="CDD" id="cd03039">
    <property type="entry name" value="GST_N_Sigma_like"/>
    <property type="match status" value="1"/>
</dbReference>
<sequence>MPSYTYHYFDLRGKGETCRLCLAAAGVQFKDHRIDHAAWPGDYKAATPFGQLPYLEIDGKKFAQSGAIASYISREHGLYGTSSLEALAIDGVVGLVADYYSLWAKAYFEADSNKKIDLQLKLNNVDLPNLLGILEKILAGNDSGYYFGNQLTLADLSVYDILENSYRDFSNIYSSYPKVVENRKKVAALPRIAEYLSKRKETEI</sequence>
<evidence type="ECO:0000313" key="5">
    <source>
        <dbReference type="EMBL" id="KAK6176890.1"/>
    </source>
</evidence>
<evidence type="ECO:0008006" key="7">
    <source>
        <dbReference type="Google" id="ProtNLM"/>
    </source>
</evidence>
<feature type="domain" description="GST N-terminal" evidence="3">
    <location>
        <begin position="2"/>
        <end position="80"/>
    </location>
</feature>
<keyword evidence="2" id="KW-0273">Eye lens protein</keyword>
<organism evidence="5 6">
    <name type="scientific">Patella caerulea</name>
    <name type="common">Rayed Mediterranean limpet</name>
    <dbReference type="NCBI Taxonomy" id="87958"/>
    <lineage>
        <taxon>Eukaryota</taxon>
        <taxon>Metazoa</taxon>
        <taxon>Spiralia</taxon>
        <taxon>Lophotrochozoa</taxon>
        <taxon>Mollusca</taxon>
        <taxon>Gastropoda</taxon>
        <taxon>Patellogastropoda</taxon>
        <taxon>Patelloidea</taxon>
        <taxon>Patellidae</taxon>
        <taxon>Patella</taxon>
    </lineage>
</organism>
<comment type="similarity">
    <text evidence="1">Belongs to the GST superfamily.</text>
</comment>
<dbReference type="PROSITE" id="PS50404">
    <property type="entry name" value="GST_NTER"/>
    <property type="match status" value="1"/>
</dbReference>
<dbReference type="InterPro" id="IPR004046">
    <property type="entry name" value="GST_C"/>
</dbReference>
<protein>
    <recommendedName>
        <fullName evidence="7">Glutathione S-transferase</fullName>
    </recommendedName>
</protein>
<dbReference type="GO" id="GO:0005212">
    <property type="term" value="F:structural constituent of eye lens"/>
    <property type="evidence" value="ECO:0007669"/>
    <property type="project" value="UniProtKB-KW"/>
</dbReference>
<dbReference type="FunFam" id="3.40.30.10:FF:000258">
    <property type="entry name" value="Glutathione S-transferase"/>
    <property type="match status" value="1"/>
</dbReference>
<dbReference type="Gene3D" id="3.40.30.10">
    <property type="entry name" value="Glutaredoxin"/>
    <property type="match status" value="1"/>
</dbReference>
<dbReference type="CDD" id="cd03192">
    <property type="entry name" value="GST_C_Sigma_like"/>
    <property type="match status" value="1"/>
</dbReference>
<reference evidence="5 6" key="1">
    <citation type="submission" date="2024-01" db="EMBL/GenBank/DDBJ databases">
        <title>The genome of the rayed Mediterranean limpet Patella caerulea (Linnaeus, 1758).</title>
        <authorList>
            <person name="Anh-Thu Weber A."/>
            <person name="Halstead-Nussloch G."/>
        </authorList>
    </citation>
    <scope>NUCLEOTIDE SEQUENCE [LARGE SCALE GENOMIC DNA]</scope>
    <source>
        <strain evidence="5">AATW-2023a</strain>
        <tissue evidence="5">Whole specimen</tissue>
    </source>
</reference>
<dbReference type="FunFam" id="1.20.1050.10:FF:000030">
    <property type="entry name" value="Glutathione S-transferase S1"/>
    <property type="match status" value="1"/>
</dbReference>
<dbReference type="Pfam" id="PF02798">
    <property type="entry name" value="GST_N"/>
    <property type="match status" value="1"/>
</dbReference>
<evidence type="ECO:0000259" key="3">
    <source>
        <dbReference type="PROSITE" id="PS50404"/>
    </source>
</evidence>
<feature type="domain" description="GST C-terminal" evidence="4">
    <location>
        <begin position="82"/>
        <end position="204"/>
    </location>
</feature>
<evidence type="ECO:0000256" key="2">
    <source>
        <dbReference type="ARBA" id="ARBA00022613"/>
    </source>
</evidence>
<dbReference type="InterPro" id="IPR036249">
    <property type="entry name" value="Thioredoxin-like_sf"/>
</dbReference>
<dbReference type="InterPro" id="IPR004045">
    <property type="entry name" value="Glutathione_S-Trfase_N"/>
</dbReference>
<dbReference type="AlphaFoldDB" id="A0AAN8JH37"/>
<dbReference type="SFLD" id="SFLDG01205">
    <property type="entry name" value="AMPS.1"/>
    <property type="match status" value="1"/>
</dbReference>
<dbReference type="SFLD" id="SFLDS00019">
    <property type="entry name" value="Glutathione_Transferase_(cytos"/>
    <property type="match status" value="1"/>
</dbReference>
<name>A0AAN8JH37_PATCE</name>
<comment type="caution">
    <text evidence="5">The sequence shown here is derived from an EMBL/GenBank/DDBJ whole genome shotgun (WGS) entry which is preliminary data.</text>
</comment>
<evidence type="ECO:0000259" key="4">
    <source>
        <dbReference type="PROSITE" id="PS50405"/>
    </source>
</evidence>
<dbReference type="Pfam" id="PF14497">
    <property type="entry name" value="GST_C_3"/>
    <property type="match status" value="1"/>
</dbReference>
<dbReference type="InterPro" id="IPR050213">
    <property type="entry name" value="GST_superfamily"/>
</dbReference>